<evidence type="ECO:0000313" key="5">
    <source>
        <dbReference type="EMBL" id="ESW37332.1"/>
    </source>
</evidence>
<evidence type="ECO:0000256" key="2">
    <source>
        <dbReference type="ARBA" id="ARBA00022729"/>
    </source>
</evidence>
<organism evidence="5 6">
    <name type="scientific">Pseudomonas taiwanensis SJ9</name>
    <dbReference type="NCBI Taxonomy" id="1388762"/>
    <lineage>
        <taxon>Bacteria</taxon>
        <taxon>Pseudomonadati</taxon>
        <taxon>Pseudomonadota</taxon>
        <taxon>Gammaproteobacteria</taxon>
        <taxon>Pseudomonadales</taxon>
        <taxon>Pseudomonadaceae</taxon>
        <taxon>Pseudomonas</taxon>
    </lineage>
</organism>
<accession>V7D4R7</accession>
<sequence length="354" mass="39306">MSCLTLVKRFHEACAGGVGQCISEMSQMFNHSCKASNQLSRSSPYDELLPNTMLFIKKAIWEHVMKKPNVRRFAGIYAGLLVSMLASVPAFALETVEPGSLTIAFTGDMPGTGYQDSRMVGYDGEILQQISEKLGLKVKPALMDWASTIASVQANRVDVMAGTMGWTEQRAKIMTVSDPIHYFKNGITQTDKTNWSSLKDLQGKKVGTITGFSFIPEMRKIEGLQVALYDTSDAAVRDLLAGRIDAVIGDPPVMQYAIFRNEQWHLRFNAFTDNDPNFPLLTGLGQVVYGFNKEASPQLVAAVNEQIQTLWKSCEMRTIGARYGLTQDVWYVPEGKDLRQGVDRPADWKLPGCK</sequence>
<comment type="similarity">
    <text evidence="1">Belongs to the bacterial solute-binding protein 3 family.</text>
</comment>
<evidence type="ECO:0000259" key="4">
    <source>
        <dbReference type="SMART" id="SM00062"/>
    </source>
</evidence>
<dbReference type="SMART" id="SM00062">
    <property type="entry name" value="PBPb"/>
    <property type="match status" value="1"/>
</dbReference>
<dbReference type="Pfam" id="PF00497">
    <property type="entry name" value="SBP_bac_3"/>
    <property type="match status" value="1"/>
</dbReference>
<protein>
    <submittedName>
        <fullName evidence="5">ABC transporter substrate-binding protein</fullName>
    </submittedName>
</protein>
<dbReference type="InterPro" id="IPR001638">
    <property type="entry name" value="Solute-binding_3/MltF_N"/>
</dbReference>
<name>V7D4R7_9PSED</name>
<comment type="caution">
    <text evidence="5">The sequence shown here is derived from an EMBL/GenBank/DDBJ whole genome shotgun (WGS) entry which is preliminary data.</text>
</comment>
<keyword evidence="2" id="KW-0732">Signal</keyword>
<feature type="transmembrane region" description="Helical" evidence="3">
    <location>
        <begin position="73"/>
        <end position="93"/>
    </location>
</feature>
<dbReference type="Gene3D" id="3.40.190.10">
    <property type="entry name" value="Periplasmic binding protein-like II"/>
    <property type="match status" value="2"/>
</dbReference>
<dbReference type="CDD" id="cd13530">
    <property type="entry name" value="PBP2_peptides_like"/>
    <property type="match status" value="1"/>
</dbReference>
<feature type="domain" description="Solute-binding protein family 3/N-terminal" evidence="4">
    <location>
        <begin position="100"/>
        <end position="327"/>
    </location>
</feature>
<evidence type="ECO:0000256" key="3">
    <source>
        <dbReference type="SAM" id="Phobius"/>
    </source>
</evidence>
<dbReference type="AlphaFoldDB" id="V7D4R7"/>
<evidence type="ECO:0000256" key="1">
    <source>
        <dbReference type="ARBA" id="ARBA00010333"/>
    </source>
</evidence>
<evidence type="ECO:0000313" key="6">
    <source>
        <dbReference type="Proteomes" id="UP000018511"/>
    </source>
</evidence>
<dbReference type="Proteomes" id="UP000018511">
    <property type="component" value="Unassembled WGS sequence"/>
</dbReference>
<keyword evidence="3" id="KW-0472">Membrane</keyword>
<keyword evidence="3" id="KW-0812">Transmembrane</keyword>
<keyword evidence="3" id="KW-1133">Transmembrane helix</keyword>
<dbReference type="EMBL" id="AXUP01000422">
    <property type="protein sequence ID" value="ESW37332.1"/>
    <property type="molecule type" value="Genomic_DNA"/>
</dbReference>
<dbReference type="PATRIC" id="fig|1388762.3.peg.4725"/>
<dbReference type="PANTHER" id="PTHR35936">
    <property type="entry name" value="MEMBRANE-BOUND LYTIC MUREIN TRANSGLYCOSYLASE F"/>
    <property type="match status" value="1"/>
</dbReference>
<reference evidence="5 6" key="1">
    <citation type="submission" date="2013-10" db="EMBL/GenBank/DDBJ databases">
        <title>Whole Genome Shotgun Sequence of Pseudomonas taiwanensis SJ9.</title>
        <authorList>
            <person name="Hong S.-J."/>
            <person name="Shin J.-H."/>
        </authorList>
    </citation>
    <scope>NUCLEOTIDE SEQUENCE [LARGE SCALE GENOMIC DNA]</scope>
    <source>
        <strain evidence="5 6">SJ9</strain>
    </source>
</reference>
<proteinExistence type="inferred from homology"/>
<gene>
    <name evidence="5" type="ORF">O164_24625</name>
</gene>
<dbReference type="SUPFAM" id="SSF53850">
    <property type="entry name" value="Periplasmic binding protein-like II"/>
    <property type="match status" value="1"/>
</dbReference>
<dbReference type="PANTHER" id="PTHR35936:SF17">
    <property type="entry name" value="ARGININE-BINDING EXTRACELLULAR PROTEIN ARTP"/>
    <property type="match status" value="1"/>
</dbReference>